<dbReference type="STRING" id="240303.SAMN05421677_11840"/>
<keyword evidence="2" id="KW-0167">Capsid protein</keyword>
<evidence type="ECO:0000256" key="1">
    <source>
        <dbReference type="SAM" id="MobiDB-lite"/>
    </source>
</evidence>
<accession>A0A1H0SHW9</accession>
<gene>
    <name evidence="2" type="ORF">SAMN05421677_11840</name>
</gene>
<sequence>MADEKRLAKQPMLYIVQPKGLKPAEVPMQTSFRSQRSSKAEEKTEQPPAEAPSTEREIRMRSQNSPHRQELAKLKTSDEPEMSGEERGGDASAVSAEEKVEKDAPRDRRQRFHDMTLEEKVLYFFNLSPHVPKMKCEVMTEEENYRGYITDYVDGVVHMKVFQRPFQREIAFEAIQDIRLLGF</sequence>
<dbReference type="AlphaFoldDB" id="A0A1H0SHW9"/>
<evidence type="ECO:0000313" key="3">
    <source>
        <dbReference type="Proteomes" id="UP000198860"/>
    </source>
</evidence>
<feature type="compositionally biased region" description="Basic and acidic residues" evidence="1">
    <location>
        <begin position="96"/>
        <end position="107"/>
    </location>
</feature>
<reference evidence="3" key="1">
    <citation type="submission" date="2016-10" db="EMBL/GenBank/DDBJ databases">
        <authorList>
            <person name="Varghese N."/>
            <person name="Submissions S."/>
        </authorList>
    </citation>
    <scope>NUCLEOTIDE SEQUENCE [LARGE SCALE GENOMIC DNA]</scope>
    <source>
        <strain evidence="3">CGMCC 1.3703</strain>
    </source>
</reference>
<dbReference type="InterPro" id="IPR025439">
    <property type="entry name" value="Spore_coat_CotO"/>
</dbReference>
<proteinExistence type="predicted"/>
<evidence type="ECO:0000313" key="2">
    <source>
        <dbReference type="EMBL" id="SDP41343.1"/>
    </source>
</evidence>
<feature type="compositionally biased region" description="Polar residues" evidence="1">
    <location>
        <begin position="28"/>
        <end position="37"/>
    </location>
</feature>
<protein>
    <submittedName>
        <fullName evidence="2">Spore coat protein CotO</fullName>
    </submittedName>
</protein>
<name>A0A1H0SHW9_HALAD</name>
<keyword evidence="3" id="KW-1185">Reference proteome</keyword>
<dbReference type="RefSeq" id="WP_089653957.1">
    <property type="nucleotide sequence ID" value="NZ_FNIZ01000018.1"/>
</dbReference>
<keyword evidence="2" id="KW-0946">Virion</keyword>
<dbReference type="OrthoDB" id="2970540at2"/>
<organism evidence="2 3">
    <name type="scientific">Halobacillus aidingensis</name>
    <dbReference type="NCBI Taxonomy" id="240303"/>
    <lineage>
        <taxon>Bacteria</taxon>
        <taxon>Bacillati</taxon>
        <taxon>Bacillota</taxon>
        <taxon>Bacilli</taxon>
        <taxon>Bacillales</taxon>
        <taxon>Bacillaceae</taxon>
        <taxon>Halobacillus</taxon>
    </lineage>
</organism>
<dbReference type="EMBL" id="FNIZ01000018">
    <property type="protein sequence ID" value="SDP41343.1"/>
    <property type="molecule type" value="Genomic_DNA"/>
</dbReference>
<feature type="compositionally biased region" description="Basic and acidic residues" evidence="1">
    <location>
        <begin position="67"/>
        <end position="89"/>
    </location>
</feature>
<dbReference type="Pfam" id="PF14153">
    <property type="entry name" value="Spore_coat_CotO"/>
    <property type="match status" value="1"/>
</dbReference>
<dbReference type="Proteomes" id="UP000198860">
    <property type="component" value="Unassembled WGS sequence"/>
</dbReference>
<feature type="region of interest" description="Disordered" evidence="1">
    <location>
        <begin position="1"/>
        <end position="107"/>
    </location>
</feature>